<feature type="compositionally biased region" description="Basic and acidic residues" evidence="10">
    <location>
        <begin position="191"/>
        <end position="206"/>
    </location>
</feature>
<sequence length="716" mass="79545">MSTVLESLAKLSISPKSVSHEATVDNKAWSDALAAADLGFDYKVTKCLILKPKTAKSATPTPVVVIALDSTETNVTALGKKLSLKECRFANEDLLKGTFGVAKDAVSPFALSNVSDLSLVHLVLDAALWALPGTTLLAFREGAADKTVFVTVDELKAYLKLIEKEEIEIDFSTLAAAAAKPAAGKPAGKAPKKEAAAPAEDSHQMGIEHKKDGDFSKWYQQVLLKSEMLDYYDVSGCYILRPLSYNIWKQITNFFDDAITEMGVEDTYFPMFVSNRVLEREKDHIEGFAPEVAWVTKAGSSDLEEPIAIRPTSETVMYPYFSKWIRSHRDLPFRINQWCSVVRWEFKNPQPFLRTREFLWQEGHTAHLTKGAAGEEVLQILDLYEKVYNDLLALPVVKGVKSEKEKFAGGLYTTTVEGFIPQTGRAIQGGTSHCLGQNFSKMFNITVEDPNAPANASEEAKKIHVWQNSWGISTRTIGVMVMVHGDDKGLVLPPRVALQQAVVIPCGLTVKTSKADEDKVFDGCKEIAARLKKVGVKSKADLRDNYTPGFKFNHWELRGVPLRIELGPKDLEKSQVTCVRRDTGAKFALPLDNLEKGVQEALDTIQREMFERAKAKMSDSIVPVDKWEDFVPTLNAKKLCLIPWCDRVECEEDIKDNSARTSNEGEEEDERAPSMGAKSLCKPFEQLTDKPIVPGETKCVACGQDAKHYMLFGRSY</sequence>
<dbReference type="SUPFAM" id="SSF55681">
    <property type="entry name" value="Class II aaRS and biotin synthetases"/>
    <property type="match status" value="1"/>
</dbReference>
<dbReference type="InterPro" id="IPR007214">
    <property type="entry name" value="YbaK/aa-tRNA-synth-assoc-dom"/>
</dbReference>
<gene>
    <name evidence="12" type="ORF">INT45_008170</name>
</gene>
<dbReference type="PANTHER" id="PTHR43382">
    <property type="entry name" value="PROLYL-TRNA SYNTHETASE"/>
    <property type="match status" value="1"/>
</dbReference>
<evidence type="ECO:0000256" key="1">
    <source>
        <dbReference type="ARBA" id="ARBA00008226"/>
    </source>
</evidence>
<dbReference type="PRINTS" id="PR01046">
    <property type="entry name" value="TRNASYNTHPRO"/>
</dbReference>
<dbReference type="GO" id="GO:0004827">
    <property type="term" value="F:proline-tRNA ligase activity"/>
    <property type="evidence" value="ECO:0007669"/>
    <property type="project" value="UniProtKB-EC"/>
</dbReference>
<dbReference type="GO" id="GO:0005524">
    <property type="term" value="F:ATP binding"/>
    <property type="evidence" value="ECO:0007669"/>
    <property type="project" value="UniProtKB-KW"/>
</dbReference>
<evidence type="ECO:0000313" key="13">
    <source>
        <dbReference type="Proteomes" id="UP000646827"/>
    </source>
</evidence>
<dbReference type="InterPro" id="IPR016061">
    <property type="entry name" value="Pro-tRNA_ligase_II_C"/>
</dbReference>
<dbReference type="CDD" id="cd00862">
    <property type="entry name" value="ProRS_anticodon_zinc"/>
    <property type="match status" value="1"/>
</dbReference>
<keyword evidence="7" id="KW-0030">Aminoacyl-tRNA synthetase</keyword>
<dbReference type="Proteomes" id="UP000646827">
    <property type="component" value="Unassembled WGS sequence"/>
</dbReference>
<dbReference type="InterPro" id="IPR006195">
    <property type="entry name" value="aa-tRNA-synth_II"/>
</dbReference>
<evidence type="ECO:0000313" key="12">
    <source>
        <dbReference type="EMBL" id="KAG2218933.1"/>
    </source>
</evidence>
<evidence type="ECO:0000256" key="4">
    <source>
        <dbReference type="ARBA" id="ARBA00022741"/>
    </source>
</evidence>
<evidence type="ECO:0000256" key="3">
    <source>
        <dbReference type="ARBA" id="ARBA00022598"/>
    </source>
</evidence>
<evidence type="ECO:0000256" key="9">
    <source>
        <dbReference type="ARBA" id="ARBA00047671"/>
    </source>
</evidence>
<dbReference type="Gene3D" id="3.90.960.10">
    <property type="entry name" value="YbaK/aminoacyl-tRNA synthetase-associated domain"/>
    <property type="match status" value="1"/>
</dbReference>
<keyword evidence="5" id="KW-0067">ATP-binding</keyword>
<dbReference type="Pfam" id="PF04073">
    <property type="entry name" value="tRNA_edit"/>
    <property type="match status" value="1"/>
</dbReference>
<dbReference type="Gene3D" id="3.30.110.30">
    <property type="entry name" value="C-terminal domain of ProRS"/>
    <property type="match status" value="1"/>
</dbReference>
<dbReference type="OrthoDB" id="1350766at2759"/>
<dbReference type="SUPFAM" id="SSF64586">
    <property type="entry name" value="C-terminal domain of ProRS"/>
    <property type="match status" value="1"/>
</dbReference>
<evidence type="ECO:0000256" key="5">
    <source>
        <dbReference type="ARBA" id="ARBA00022840"/>
    </source>
</evidence>
<dbReference type="FunFam" id="3.30.110.30:FF:000001">
    <property type="entry name" value="Bifunctional glutamate/proline--tRNA ligase"/>
    <property type="match status" value="1"/>
</dbReference>
<dbReference type="InterPro" id="IPR036621">
    <property type="entry name" value="Anticodon-bd_dom_sf"/>
</dbReference>
<protein>
    <recommendedName>
        <fullName evidence="2">proline--tRNA ligase</fullName>
        <ecNumber evidence="2">6.1.1.15</ecNumber>
    </recommendedName>
    <alternativeName>
        <fullName evidence="8">Prolyl-tRNA synthetase</fullName>
    </alternativeName>
</protein>
<dbReference type="HAMAP" id="MF_01571">
    <property type="entry name" value="Pro_tRNA_synth_type3"/>
    <property type="match status" value="1"/>
</dbReference>
<dbReference type="EC" id="6.1.1.15" evidence="2"/>
<dbReference type="InterPro" id="IPR002314">
    <property type="entry name" value="aa-tRNA-synt_IIb"/>
</dbReference>
<dbReference type="InterPro" id="IPR004499">
    <property type="entry name" value="Pro-tRNA-ligase_IIa_arc-type"/>
</dbReference>
<evidence type="ECO:0000259" key="11">
    <source>
        <dbReference type="PROSITE" id="PS50862"/>
    </source>
</evidence>
<dbReference type="AlphaFoldDB" id="A0A8H7VJM5"/>
<dbReference type="GO" id="GO:0006433">
    <property type="term" value="P:prolyl-tRNA aminoacylation"/>
    <property type="evidence" value="ECO:0007669"/>
    <property type="project" value="InterPro"/>
</dbReference>
<comment type="caution">
    <text evidence="12">The sequence shown here is derived from an EMBL/GenBank/DDBJ whole genome shotgun (WGS) entry which is preliminary data.</text>
</comment>
<keyword evidence="6" id="KW-0648">Protein biosynthesis</keyword>
<dbReference type="InterPro" id="IPR002316">
    <property type="entry name" value="Pro-tRNA-ligase_IIa"/>
</dbReference>
<dbReference type="PROSITE" id="PS50862">
    <property type="entry name" value="AA_TRNA_LIGASE_II"/>
    <property type="match status" value="1"/>
</dbReference>
<evidence type="ECO:0000256" key="8">
    <source>
        <dbReference type="ARBA" id="ARBA00029731"/>
    </source>
</evidence>
<reference evidence="12 13" key="1">
    <citation type="submission" date="2020-12" db="EMBL/GenBank/DDBJ databases">
        <title>Metabolic potential, ecology and presence of endohyphal bacteria is reflected in genomic diversity of Mucoromycotina.</title>
        <authorList>
            <person name="Muszewska A."/>
            <person name="Okrasinska A."/>
            <person name="Steczkiewicz K."/>
            <person name="Drgas O."/>
            <person name="Orlowska M."/>
            <person name="Perlinska-Lenart U."/>
            <person name="Aleksandrzak-Piekarczyk T."/>
            <person name="Szatraj K."/>
            <person name="Zielenkiewicz U."/>
            <person name="Pilsyk S."/>
            <person name="Malc E."/>
            <person name="Mieczkowski P."/>
            <person name="Kruszewska J.S."/>
            <person name="Biernat P."/>
            <person name="Pawlowska J."/>
        </authorList>
    </citation>
    <scope>NUCLEOTIDE SEQUENCE [LARGE SCALE GENOMIC DNA]</scope>
    <source>
        <strain evidence="12 13">CBS 142.35</strain>
    </source>
</reference>
<dbReference type="InterPro" id="IPR033721">
    <property type="entry name" value="ProRS_core_arch_euk"/>
</dbReference>
<evidence type="ECO:0000256" key="6">
    <source>
        <dbReference type="ARBA" id="ARBA00022917"/>
    </source>
</evidence>
<dbReference type="FunFam" id="3.40.50.800:FF:000005">
    <property type="entry name" value="bifunctional glutamate/proline--tRNA ligase"/>
    <property type="match status" value="1"/>
</dbReference>
<dbReference type="EMBL" id="JAEPRB010000203">
    <property type="protein sequence ID" value="KAG2218933.1"/>
    <property type="molecule type" value="Genomic_DNA"/>
</dbReference>
<evidence type="ECO:0000256" key="7">
    <source>
        <dbReference type="ARBA" id="ARBA00023146"/>
    </source>
</evidence>
<dbReference type="GO" id="GO:0017101">
    <property type="term" value="C:aminoacyl-tRNA synthetase multienzyme complex"/>
    <property type="evidence" value="ECO:0007669"/>
    <property type="project" value="TreeGrafter"/>
</dbReference>
<dbReference type="SMART" id="SM00946">
    <property type="entry name" value="ProRS-C_1"/>
    <property type="match status" value="1"/>
</dbReference>
<dbReference type="Pfam" id="PF00587">
    <property type="entry name" value="tRNA-synt_2b"/>
    <property type="match status" value="1"/>
</dbReference>
<dbReference type="NCBIfam" id="TIGR00408">
    <property type="entry name" value="proS_fam_I"/>
    <property type="match status" value="1"/>
</dbReference>
<dbReference type="InterPro" id="IPR045864">
    <property type="entry name" value="aa-tRNA-synth_II/BPL/LPL"/>
</dbReference>
<dbReference type="Pfam" id="PF09180">
    <property type="entry name" value="ProRS-C_1"/>
    <property type="match status" value="1"/>
</dbReference>
<dbReference type="GO" id="GO:0005737">
    <property type="term" value="C:cytoplasm"/>
    <property type="evidence" value="ECO:0007669"/>
    <property type="project" value="InterPro"/>
</dbReference>
<dbReference type="CDD" id="cd00778">
    <property type="entry name" value="ProRS_core_arch_euk"/>
    <property type="match status" value="1"/>
</dbReference>
<proteinExistence type="inferred from homology"/>
<feature type="region of interest" description="Disordered" evidence="10">
    <location>
        <begin position="656"/>
        <end position="676"/>
    </location>
</feature>
<comment type="similarity">
    <text evidence="1">Belongs to the class-II aminoacyl-tRNA synthetase family.</text>
</comment>
<dbReference type="InterPro" id="IPR017449">
    <property type="entry name" value="Pro-tRNA_synth_II"/>
</dbReference>
<evidence type="ECO:0000256" key="10">
    <source>
        <dbReference type="SAM" id="MobiDB-lite"/>
    </source>
</evidence>
<dbReference type="Gene3D" id="3.30.930.10">
    <property type="entry name" value="Bira Bifunctional Protein, Domain 2"/>
    <property type="match status" value="1"/>
</dbReference>
<keyword evidence="4" id="KW-0547">Nucleotide-binding</keyword>
<dbReference type="Gene3D" id="3.40.50.800">
    <property type="entry name" value="Anticodon-binding domain"/>
    <property type="match status" value="1"/>
</dbReference>
<keyword evidence="13" id="KW-1185">Reference proteome</keyword>
<dbReference type="InterPro" id="IPR036754">
    <property type="entry name" value="YbaK/aa-tRNA-synt-asso_dom_sf"/>
</dbReference>
<dbReference type="PANTHER" id="PTHR43382:SF2">
    <property type="entry name" value="BIFUNCTIONAL GLUTAMATE_PROLINE--TRNA LIGASE"/>
    <property type="match status" value="1"/>
</dbReference>
<evidence type="ECO:0000256" key="2">
    <source>
        <dbReference type="ARBA" id="ARBA00012831"/>
    </source>
</evidence>
<keyword evidence="3" id="KW-0436">Ligase</keyword>
<comment type="catalytic activity">
    <reaction evidence="9">
        <text>tRNA(Pro) + L-proline + ATP = L-prolyl-tRNA(Pro) + AMP + diphosphate</text>
        <dbReference type="Rhea" id="RHEA:14305"/>
        <dbReference type="Rhea" id="RHEA-COMP:9700"/>
        <dbReference type="Rhea" id="RHEA-COMP:9702"/>
        <dbReference type="ChEBI" id="CHEBI:30616"/>
        <dbReference type="ChEBI" id="CHEBI:33019"/>
        <dbReference type="ChEBI" id="CHEBI:60039"/>
        <dbReference type="ChEBI" id="CHEBI:78442"/>
        <dbReference type="ChEBI" id="CHEBI:78532"/>
        <dbReference type="ChEBI" id="CHEBI:456215"/>
        <dbReference type="EC" id="6.1.1.15"/>
    </reaction>
</comment>
<dbReference type="FunFam" id="3.30.930.10:FF:000007">
    <property type="entry name" value="Bifunctional glutamate/proline--tRNA ligase"/>
    <property type="match status" value="1"/>
</dbReference>
<dbReference type="Pfam" id="PF03129">
    <property type="entry name" value="HGTP_anticodon"/>
    <property type="match status" value="1"/>
</dbReference>
<accession>A0A8H7VJM5</accession>
<organism evidence="12 13">
    <name type="scientific">Circinella minor</name>
    <dbReference type="NCBI Taxonomy" id="1195481"/>
    <lineage>
        <taxon>Eukaryota</taxon>
        <taxon>Fungi</taxon>
        <taxon>Fungi incertae sedis</taxon>
        <taxon>Mucoromycota</taxon>
        <taxon>Mucoromycotina</taxon>
        <taxon>Mucoromycetes</taxon>
        <taxon>Mucorales</taxon>
        <taxon>Lichtheimiaceae</taxon>
        <taxon>Circinella</taxon>
    </lineage>
</organism>
<dbReference type="SUPFAM" id="SSF55826">
    <property type="entry name" value="YbaK/ProRS associated domain"/>
    <property type="match status" value="1"/>
</dbReference>
<feature type="region of interest" description="Disordered" evidence="10">
    <location>
        <begin position="183"/>
        <end position="206"/>
    </location>
</feature>
<dbReference type="SUPFAM" id="SSF52954">
    <property type="entry name" value="Class II aaRS ABD-related"/>
    <property type="match status" value="1"/>
</dbReference>
<name>A0A8H7VJM5_9FUNG</name>
<dbReference type="GO" id="GO:0002161">
    <property type="term" value="F:aminoacyl-tRNA deacylase activity"/>
    <property type="evidence" value="ECO:0007669"/>
    <property type="project" value="InterPro"/>
</dbReference>
<feature type="domain" description="Aminoacyl-transfer RNA synthetases class-II family profile" evidence="11">
    <location>
        <begin position="236"/>
        <end position="493"/>
    </location>
</feature>
<dbReference type="InterPro" id="IPR004154">
    <property type="entry name" value="Anticodon-bd"/>
</dbReference>